<evidence type="ECO:0000313" key="2">
    <source>
        <dbReference type="Proteomes" id="UP000225833"/>
    </source>
</evidence>
<name>A0A2D0IRT5_XENBU</name>
<organism evidence="1 2">
    <name type="scientific">Xenorhabdus budapestensis</name>
    <dbReference type="NCBI Taxonomy" id="290110"/>
    <lineage>
        <taxon>Bacteria</taxon>
        <taxon>Pseudomonadati</taxon>
        <taxon>Pseudomonadota</taxon>
        <taxon>Gammaproteobacteria</taxon>
        <taxon>Enterobacterales</taxon>
        <taxon>Morganellaceae</taxon>
        <taxon>Xenorhabdus</taxon>
    </lineage>
</organism>
<protein>
    <submittedName>
        <fullName evidence="1">Uncharacterized protein</fullName>
    </submittedName>
</protein>
<dbReference type="Proteomes" id="UP000225833">
    <property type="component" value="Unassembled WGS sequence"/>
</dbReference>
<dbReference type="AlphaFoldDB" id="A0A2D0IRT5"/>
<dbReference type="EMBL" id="NIBS01000024">
    <property type="protein sequence ID" value="PHM24562.1"/>
    <property type="molecule type" value="Genomic_DNA"/>
</dbReference>
<reference evidence="1 2" key="1">
    <citation type="journal article" date="2017" name="Nat. Microbiol.">
        <title>Natural product diversity associated with the nematode symbionts Photorhabdus and Xenorhabdus.</title>
        <authorList>
            <person name="Tobias N.J."/>
            <person name="Wolff H."/>
            <person name="Djahanschiri B."/>
            <person name="Grundmann F."/>
            <person name="Kronenwerth M."/>
            <person name="Shi Y.M."/>
            <person name="Simonyi S."/>
            <person name="Grun P."/>
            <person name="Shapiro-Ilan D."/>
            <person name="Pidot S.J."/>
            <person name="Stinear T.P."/>
            <person name="Ebersberger I."/>
            <person name="Bode H.B."/>
        </authorList>
    </citation>
    <scope>NUCLEOTIDE SEQUENCE [LARGE SCALE GENOMIC DNA]</scope>
    <source>
        <strain evidence="1 2">DSM 16342</strain>
    </source>
</reference>
<proteinExistence type="predicted"/>
<comment type="caution">
    <text evidence="1">The sequence shown here is derived from an EMBL/GenBank/DDBJ whole genome shotgun (WGS) entry which is preliminary data.</text>
</comment>
<sequence length="48" mass="5971">MTLLLRFYYFFILLPLGFLKNKFKDPMNLRFEDKNSYYHFEAGEQNEK</sequence>
<evidence type="ECO:0000313" key="1">
    <source>
        <dbReference type="EMBL" id="PHM24562.1"/>
    </source>
</evidence>
<gene>
    <name evidence="1" type="ORF">Xbud_03270</name>
</gene>
<accession>A0A2D0IRT5</accession>